<gene>
    <name evidence="3" type="ORF">D6C00_08765</name>
</gene>
<feature type="region of interest" description="Disordered" evidence="1">
    <location>
        <begin position="89"/>
        <end position="127"/>
    </location>
</feature>
<dbReference type="EMBL" id="QZMU01000001">
    <property type="protein sequence ID" value="RRQ22031.1"/>
    <property type="molecule type" value="Genomic_DNA"/>
</dbReference>
<keyword evidence="2" id="KW-1133">Transmembrane helix</keyword>
<dbReference type="Proteomes" id="UP000287798">
    <property type="component" value="Unassembled WGS sequence"/>
</dbReference>
<organism evidence="3 4">
    <name type="scientific">Thiohalobacter thiocyanaticus</name>
    <dbReference type="NCBI Taxonomy" id="585455"/>
    <lineage>
        <taxon>Bacteria</taxon>
        <taxon>Pseudomonadati</taxon>
        <taxon>Pseudomonadota</taxon>
        <taxon>Gammaproteobacteria</taxon>
        <taxon>Thiohalobacterales</taxon>
        <taxon>Thiohalobacteraceae</taxon>
        <taxon>Thiohalobacter</taxon>
    </lineage>
</organism>
<reference evidence="3 4" key="1">
    <citation type="journal article" date="2010" name="Int. J. Syst. Evol. Microbiol.">
        <title>Thiohalobacter thiocyanaticus gen. nov., sp. nov., a moderately halophilic, sulfur-oxidizing gammaproteobacterium from hypersaline lakes, that utilizes thiocyanate.</title>
        <authorList>
            <person name="Sorokin D.Y."/>
            <person name="Kovaleva O.L."/>
            <person name="Tourova T.P."/>
            <person name="Muyzer G."/>
        </authorList>
    </citation>
    <scope>NUCLEOTIDE SEQUENCE [LARGE SCALE GENOMIC DNA]</scope>
    <source>
        <strain evidence="3 4">Hrh1</strain>
    </source>
</reference>
<evidence type="ECO:0000313" key="3">
    <source>
        <dbReference type="EMBL" id="RRQ22031.1"/>
    </source>
</evidence>
<sequence length="127" mass="14153">MHNELRIPDIERDRQWQANFHGNDTVNQRRHQRQLTWLRALAAVAAIAFLQTAWAGPGVSYQVLPAKVVSESGMTEITLMVEQPSGRTWMLSQQGGGSPTWQPLSYGEGQGLTTATIPRPAPYEPQD</sequence>
<evidence type="ECO:0000313" key="4">
    <source>
        <dbReference type="Proteomes" id="UP000287798"/>
    </source>
</evidence>
<comment type="caution">
    <text evidence="3">The sequence shown here is derived from an EMBL/GenBank/DDBJ whole genome shotgun (WGS) entry which is preliminary data.</text>
</comment>
<keyword evidence="4" id="KW-1185">Reference proteome</keyword>
<name>A0A426QJT4_9GAMM</name>
<dbReference type="AlphaFoldDB" id="A0A426QJT4"/>
<proteinExistence type="predicted"/>
<protein>
    <submittedName>
        <fullName evidence="3">Uncharacterized protein</fullName>
    </submittedName>
</protein>
<accession>A0A426QJT4</accession>
<feature type="transmembrane region" description="Helical" evidence="2">
    <location>
        <begin position="37"/>
        <end position="56"/>
    </location>
</feature>
<evidence type="ECO:0000256" key="2">
    <source>
        <dbReference type="SAM" id="Phobius"/>
    </source>
</evidence>
<keyword evidence="2" id="KW-0812">Transmembrane</keyword>
<keyword evidence="2" id="KW-0472">Membrane</keyword>
<evidence type="ECO:0000256" key="1">
    <source>
        <dbReference type="SAM" id="MobiDB-lite"/>
    </source>
</evidence>